<evidence type="ECO:0000313" key="2">
    <source>
        <dbReference type="EMBL" id="ARE13010.1"/>
    </source>
</evidence>
<dbReference type="Pfam" id="PF12724">
    <property type="entry name" value="Flavodoxin_5"/>
    <property type="match status" value="1"/>
</dbReference>
<evidence type="ECO:0000259" key="1">
    <source>
        <dbReference type="Pfam" id="PF12724"/>
    </source>
</evidence>
<accession>A0A0A7T4Z5</accession>
<dbReference type="PANTHER" id="PTHR38030:SF2">
    <property type="entry name" value="PROTOPORPHYRINOGEN IX DEHYDROGENASE [QUINONE]"/>
    <property type="match status" value="1"/>
</dbReference>
<sequence>MRTLIAYAGKTGNTAKCARKLAIHLNQVTLVDLNAEVVNPKDFDAVIVASPVYSHKFERSVGSFLKKYQEILQTKPFAAFVTMVEYDSFTKVIKKEIAEPLRKKAVAIANFGGEVNNLTPFNWHDKIIAKSMIKLESKKHPIEFLPEAEKQFVAQLNKVEWI</sequence>
<dbReference type="SUPFAM" id="SSF52218">
    <property type="entry name" value="Flavoproteins"/>
    <property type="match status" value="1"/>
</dbReference>
<dbReference type="GO" id="GO:0006783">
    <property type="term" value="P:heme biosynthetic process"/>
    <property type="evidence" value="ECO:0007669"/>
    <property type="project" value="TreeGrafter"/>
</dbReference>
<dbReference type="EMBL" id="LKLW01000113">
    <property type="protein sequence ID" value="KSU25854.1"/>
    <property type="molecule type" value="Genomic_DNA"/>
</dbReference>
<feature type="domain" description="Flavodoxin" evidence="1">
    <location>
        <begin position="4"/>
        <end position="139"/>
    </location>
</feature>
<dbReference type="InterPro" id="IPR052200">
    <property type="entry name" value="Protoporphyrinogen_IX_DH"/>
</dbReference>
<name>A0A0A7T4Z5_LACLL</name>
<gene>
    <name evidence="2" type="ORF">LLUC11_0676</name>
    <name evidence="3" type="ORF">N42_1896</name>
</gene>
<evidence type="ECO:0000313" key="5">
    <source>
        <dbReference type="Proteomes" id="UP000192067"/>
    </source>
</evidence>
<dbReference type="InterPro" id="IPR026816">
    <property type="entry name" value="Flavodoxin_dom"/>
</dbReference>
<dbReference type="AlphaFoldDB" id="A0A0A7T4Z5"/>
<dbReference type="InterPro" id="IPR029039">
    <property type="entry name" value="Flavoprotein-like_sf"/>
</dbReference>
<dbReference type="PANTHER" id="PTHR38030">
    <property type="entry name" value="PROTOPORPHYRINOGEN IX DEHYDROGENASE [MENAQUINONE]"/>
    <property type="match status" value="1"/>
</dbReference>
<dbReference type="GO" id="GO:0070819">
    <property type="term" value="F:menaquinone-dependent protoporphyrinogen oxidase activity"/>
    <property type="evidence" value="ECO:0007669"/>
    <property type="project" value="TreeGrafter"/>
</dbReference>
<reference evidence="2 5" key="2">
    <citation type="journal article" date="2017" name="BMC Genomics">
        <title>Comparative and functional genomics of the Lactococcus lactis taxon; insights into evolution and niche adaptation.</title>
        <authorList>
            <person name="Kelleher P."/>
            <person name="Bottacini F."/>
            <person name="Mahony J."/>
            <person name="Kilcawley K.N."/>
            <person name="van Sinderen D."/>
        </authorList>
    </citation>
    <scope>NUCLEOTIDE SEQUENCE [LARGE SCALE GENOMIC DNA]</scope>
    <source>
        <strain evidence="2 5">UC11</strain>
    </source>
</reference>
<reference evidence="4" key="1">
    <citation type="submission" date="2015-10" db="EMBL/GenBank/DDBJ databases">
        <title>Draft Genome Sequences of 11 Lactococcus lactis subspecies cremoris strains.</title>
        <authorList>
            <person name="Wels M."/>
            <person name="Backus L."/>
            <person name="Boekhorst J."/>
            <person name="Dijkstra A."/>
            <person name="Beerthuizen M."/>
            <person name="Kelly W."/>
            <person name="Siezen R."/>
            <person name="Bachmann H."/>
            <person name="Van Hijum S."/>
        </authorList>
    </citation>
    <scope>NUCLEOTIDE SEQUENCE [LARGE SCALE GENOMIC DNA]</scope>
    <source>
        <strain evidence="4">N42</strain>
    </source>
</reference>
<protein>
    <submittedName>
        <fullName evidence="2">Flavodoxin</fullName>
    </submittedName>
</protein>
<dbReference type="PATRIC" id="fig|1360.101.peg.628"/>
<evidence type="ECO:0000313" key="4">
    <source>
        <dbReference type="Proteomes" id="UP000052991"/>
    </source>
</evidence>
<proteinExistence type="predicted"/>
<evidence type="ECO:0000313" key="3">
    <source>
        <dbReference type="EMBL" id="KSU25854.1"/>
    </source>
</evidence>
<dbReference type="EMBL" id="CP015904">
    <property type="protein sequence ID" value="ARE13010.1"/>
    <property type="molecule type" value="Genomic_DNA"/>
</dbReference>
<dbReference type="Proteomes" id="UP000052991">
    <property type="component" value="Unassembled WGS sequence"/>
</dbReference>
<dbReference type="GO" id="GO:0010181">
    <property type="term" value="F:FMN binding"/>
    <property type="evidence" value="ECO:0007669"/>
    <property type="project" value="TreeGrafter"/>
</dbReference>
<dbReference type="Proteomes" id="UP000192067">
    <property type="component" value="Chromosome"/>
</dbReference>
<organism evidence="3 4">
    <name type="scientific">Lactococcus lactis subsp. lactis</name>
    <name type="common">Streptococcus lactis</name>
    <dbReference type="NCBI Taxonomy" id="1360"/>
    <lineage>
        <taxon>Bacteria</taxon>
        <taxon>Bacillati</taxon>
        <taxon>Bacillota</taxon>
        <taxon>Bacilli</taxon>
        <taxon>Lactobacillales</taxon>
        <taxon>Streptococcaceae</taxon>
        <taxon>Lactococcus</taxon>
    </lineage>
</organism>
<reference evidence="3" key="3">
    <citation type="journal article" date="2017" name="Genome Announc.">
        <title>Draft Genome Sequences of 24 Lactococcus lactis Strains.</title>
        <authorList>
            <person name="Backus L."/>
            <person name="Wels M."/>
            <person name="Boekhorst J."/>
            <person name="Dijkstra A.R."/>
            <person name="Beerthuyzen M."/>
            <person name="Kelly W.J."/>
            <person name="Siezen R.J."/>
            <person name="van Hijum S.A."/>
            <person name="Bachmann H."/>
        </authorList>
    </citation>
    <scope>NUCLEOTIDE SEQUENCE</scope>
    <source>
        <strain evidence="3">N42</strain>
    </source>
</reference>
<dbReference type="RefSeq" id="WP_021722904.1">
    <property type="nucleotide sequence ID" value="NZ_CAKMBL010000006.1"/>
</dbReference>
<dbReference type="Gene3D" id="3.40.50.360">
    <property type="match status" value="1"/>
</dbReference>